<sequence length="511" mass="54706">MVRFHVLSNRHRVRRVAFQCLAGAAVAAAVGGGGLLLLRQHKRTRPPSVKGQGNVPEVYGTPYQPITAAALAKDVELCRQRQLQRLIGLGVSVPVAQAAADAAAAVVACEILDTSWAEKVAAACPNLGPSSALFAAAKSGAPLELHMHLKDIFCASLRAALLSGVAALQHQQVKQPQGQLLQPETDIHWLLLETETVFKDVFYDPTIRAAASACDFAQPAHELLLTLQKIRAPQPAGSSVPTGSLLPLLLTGNGREALEAFIAAVDKQVLGSLCSSWERSGVLHKEAHQQQREHEGPPRRVRQLSARNTGKDAGTPMALSSYADAAERADLHSKAPLSAPLFLRASDIKAASESISKHGFCVIKNALTPEQLQEVQQATFASSETGICVRDADNALALAQPWHRDNSHRGLTVVLPLVHIDPRNGPTELLPGSHVLSGEEGENWLKWLCLIPVFLKTVVAGGSTVKAEIQPGDALVYDSRLLHRGQDILRSLGASAFGRVVGGFLNMYEKL</sequence>
<dbReference type="InterPro" id="IPR008775">
    <property type="entry name" value="Phytyl_CoA_dOase-like"/>
</dbReference>
<reference evidence="3" key="2">
    <citation type="submission" date="2013-10" db="EMBL/GenBank/DDBJ databases">
        <authorList>
            <person name="Aslett M."/>
        </authorList>
    </citation>
    <scope>NUCLEOTIDE SEQUENCE [LARGE SCALE GENOMIC DNA]</scope>
    <source>
        <strain evidence="3">Weybridge</strain>
    </source>
</reference>
<dbReference type="AlphaFoldDB" id="U6MCQ6"/>
<reference evidence="3" key="1">
    <citation type="submission" date="2013-10" db="EMBL/GenBank/DDBJ databases">
        <title>Genomic analysis of the causative agents of coccidiosis in chickens.</title>
        <authorList>
            <person name="Reid A.J."/>
            <person name="Blake D."/>
            <person name="Billington K."/>
            <person name="Browne H."/>
            <person name="Dunn M."/>
            <person name="Hung S."/>
            <person name="Kawahara F."/>
            <person name="Miranda-Saavedra D."/>
            <person name="Mourier T."/>
            <person name="Nagra H."/>
            <person name="Otto T.D."/>
            <person name="Rawlings N."/>
            <person name="Sanchez A."/>
            <person name="Sanders M."/>
            <person name="Subramaniam C."/>
            <person name="Tay Y."/>
            <person name="Dear P."/>
            <person name="Doerig C."/>
            <person name="Gruber A."/>
            <person name="Parkinson J."/>
            <person name="Shirley M."/>
            <person name="Wan K.L."/>
            <person name="Berriman M."/>
            <person name="Tomley F."/>
            <person name="Pain A."/>
        </authorList>
    </citation>
    <scope>NUCLEOTIDE SEQUENCE [LARGE SCALE GENOMIC DNA]</scope>
    <source>
        <strain evidence="3">Weybridge</strain>
    </source>
</reference>
<keyword evidence="2" id="KW-0812">Transmembrane</keyword>
<organism evidence="3 4">
    <name type="scientific">Eimeria maxima</name>
    <name type="common">Coccidian parasite</name>
    <dbReference type="NCBI Taxonomy" id="5804"/>
    <lineage>
        <taxon>Eukaryota</taxon>
        <taxon>Sar</taxon>
        <taxon>Alveolata</taxon>
        <taxon>Apicomplexa</taxon>
        <taxon>Conoidasida</taxon>
        <taxon>Coccidia</taxon>
        <taxon>Eucoccidiorida</taxon>
        <taxon>Eimeriorina</taxon>
        <taxon>Eimeriidae</taxon>
        <taxon>Eimeria</taxon>
    </lineage>
</organism>
<evidence type="ECO:0008006" key="5">
    <source>
        <dbReference type="Google" id="ProtNLM"/>
    </source>
</evidence>
<dbReference type="Gene3D" id="2.60.120.620">
    <property type="entry name" value="q2cbj1_9rhob like domain"/>
    <property type="match status" value="1"/>
</dbReference>
<evidence type="ECO:0000313" key="4">
    <source>
        <dbReference type="Proteomes" id="UP000030763"/>
    </source>
</evidence>
<dbReference type="OrthoDB" id="347251at2759"/>
<dbReference type="Pfam" id="PF05721">
    <property type="entry name" value="PhyH"/>
    <property type="match status" value="1"/>
</dbReference>
<dbReference type="PANTHER" id="PTHR37563">
    <property type="entry name" value="PHYTANOYL-COA DIOXYGENASE FAMILY PROTEIN (AFU_ORTHOLOGUE AFUA_2G03330)"/>
    <property type="match status" value="1"/>
</dbReference>
<gene>
    <name evidence="3" type="ORF">EMWEY_00001740</name>
</gene>
<name>U6MCQ6_EIMMA</name>
<protein>
    <recommendedName>
        <fullName evidence="5">Phytanoyl-CoA dioxygenase domain-containing protein</fullName>
    </recommendedName>
</protein>
<dbReference type="RefSeq" id="XP_013338456.1">
    <property type="nucleotide sequence ID" value="XM_013483002.1"/>
</dbReference>
<dbReference type="EMBL" id="HG722238">
    <property type="protein sequence ID" value="CDJ61806.1"/>
    <property type="molecule type" value="Genomic_DNA"/>
</dbReference>
<dbReference type="GeneID" id="25334160"/>
<dbReference type="Proteomes" id="UP000030763">
    <property type="component" value="Unassembled WGS sequence"/>
</dbReference>
<dbReference type="SUPFAM" id="SSF51197">
    <property type="entry name" value="Clavaminate synthase-like"/>
    <property type="match status" value="1"/>
</dbReference>
<accession>U6MCQ6</accession>
<keyword evidence="2" id="KW-0472">Membrane</keyword>
<evidence type="ECO:0000256" key="1">
    <source>
        <dbReference type="SAM" id="MobiDB-lite"/>
    </source>
</evidence>
<feature type="compositionally biased region" description="Basic and acidic residues" evidence="1">
    <location>
        <begin position="284"/>
        <end position="298"/>
    </location>
</feature>
<keyword evidence="4" id="KW-1185">Reference proteome</keyword>
<dbReference type="VEuPathDB" id="ToxoDB:EMWEY_00001740"/>
<keyword evidence="2" id="KW-1133">Transmembrane helix</keyword>
<dbReference type="OMA" id="WHRDNSH"/>
<dbReference type="InterPro" id="IPR051961">
    <property type="entry name" value="Fungal_Metabolite_Diox"/>
</dbReference>
<dbReference type="PANTHER" id="PTHR37563:SF2">
    <property type="entry name" value="PHYTANOYL-COA DIOXYGENASE FAMILY PROTEIN (AFU_ORTHOLOGUE AFUA_2G03330)"/>
    <property type="match status" value="1"/>
</dbReference>
<evidence type="ECO:0000256" key="2">
    <source>
        <dbReference type="SAM" id="Phobius"/>
    </source>
</evidence>
<feature type="transmembrane region" description="Helical" evidence="2">
    <location>
        <begin position="16"/>
        <end position="38"/>
    </location>
</feature>
<evidence type="ECO:0000313" key="3">
    <source>
        <dbReference type="EMBL" id="CDJ61806.1"/>
    </source>
</evidence>
<feature type="region of interest" description="Disordered" evidence="1">
    <location>
        <begin position="284"/>
        <end position="317"/>
    </location>
</feature>
<proteinExistence type="predicted"/>